<feature type="domain" description="DYW" evidence="3">
    <location>
        <begin position="693"/>
        <end position="785"/>
    </location>
</feature>
<keyword evidence="1" id="KW-0677">Repeat</keyword>
<feature type="repeat" description="PPR" evidence="2">
    <location>
        <begin position="345"/>
        <end position="375"/>
    </location>
</feature>
<dbReference type="Gene3D" id="1.25.40.10">
    <property type="entry name" value="Tetratricopeptide repeat domain"/>
    <property type="match status" value="5"/>
</dbReference>
<dbReference type="InterPro" id="IPR046848">
    <property type="entry name" value="E_motif"/>
</dbReference>
<dbReference type="InterPro" id="IPR032867">
    <property type="entry name" value="DYW_dom"/>
</dbReference>
<dbReference type="Pfam" id="PF14432">
    <property type="entry name" value="DYW_deaminase"/>
    <property type="match status" value="1"/>
</dbReference>
<dbReference type="Pfam" id="PF12854">
    <property type="entry name" value="PPR_1"/>
    <property type="match status" value="1"/>
</dbReference>
<dbReference type="GO" id="GO:0008270">
    <property type="term" value="F:zinc ion binding"/>
    <property type="evidence" value="ECO:0007669"/>
    <property type="project" value="InterPro"/>
</dbReference>
<feature type="repeat" description="PPR" evidence="2">
    <location>
        <begin position="615"/>
        <end position="649"/>
    </location>
</feature>
<dbReference type="PANTHER" id="PTHR47926:SF519">
    <property type="entry name" value="DYW DOMAIN-CONTAINING PROTEIN"/>
    <property type="match status" value="1"/>
</dbReference>
<evidence type="ECO:0000313" key="5">
    <source>
        <dbReference type="Proteomes" id="UP000652761"/>
    </source>
</evidence>
<gene>
    <name evidence="4" type="ORF">Taro_041812</name>
</gene>
<evidence type="ECO:0000313" key="4">
    <source>
        <dbReference type="EMBL" id="MQM08954.1"/>
    </source>
</evidence>
<feature type="repeat" description="PPR" evidence="2">
    <location>
        <begin position="478"/>
        <end position="512"/>
    </location>
</feature>
<feature type="repeat" description="PPR" evidence="2">
    <location>
        <begin position="109"/>
        <end position="143"/>
    </location>
</feature>
<dbReference type="Proteomes" id="UP000652761">
    <property type="component" value="Unassembled WGS sequence"/>
</dbReference>
<dbReference type="Pfam" id="PF20431">
    <property type="entry name" value="E_motif"/>
    <property type="match status" value="1"/>
</dbReference>
<dbReference type="SUPFAM" id="SSF48452">
    <property type="entry name" value="TPR-like"/>
    <property type="match status" value="1"/>
</dbReference>
<dbReference type="PANTHER" id="PTHR47926">
    <property type="entry name" value="PENTATRICOPEPTIDE REPEAT-CONTAINING PROTEIN"/>
    <property type="match status" value="1"/>
</dbReference>
<protein>
    <recommendedName>
        <fullName evidence="3">DYW domain-containing protein</fullName>
    </recommendedName>
</protein>
<sequence>MAGSCAAPPASTSDFYAFTLQACLRSPGGEAAGRSVHAQVIKSGLSSVYLMNNFVNFYCQSSSPSDAGRLFWEMPVRNIFSWNTALSAQVNSGCLPAAQDLFDRMPMRDSVSWTTMVAGYNRMGRYGEAIRMFLGMRWEGIMPSQFSFTNVLSSCAALRVLDVGRKVHSFVVKLGMSGCVAVANSLLNMYYKSGDARTAEIVFHRMSLRSVSSWNAMITLYVQTGRLDLAQIQFEEMTDRSVVSWNAMIAGFNQNGRDLEALEFFRLMLKDLIVRPDNFTLTSVLSACANLEMLRPGKQVHAHIIRTQLGCSGPLENSLISMYSKCGMVQTAHRLVERSASVNVNVITFTSLVEGYSKLGDLKPARRVFDSMKHHDVISWTAMIVGYVQNGFYDDAIELFRLMLQDGPRPNNYTLAAILSVCSSLASLHHGKQIHSTAIRMGQTVSVSVNNALITMYSKSGSIVWARRVFDQICLSRETVSWTSMIIALAQHGLGEESVALFESMLLEGIEPDHITFVGVFSACTHIGLVELGKKYFLQMQNTHKIEPTLSHYACMIDLFARAGLLSEAQDFIAKMPIQPDDVAWGALLSASKVHKNPELAKMAAEKLLAINPHNSGAYSALANVYSACGMWEDAAKVWKLMKDRGVKKEQGFSWVHIKNKVHVFGVDDSLHPQREAIYEMAAKIWKDIKKTGFIPDTDSVLHDIDDELKEQLLSRHSEKLAIAFALISTPEKTTLRIMKNLRVCNDCHSAIKFISKIVEREIIVRDATRFHHFRDGSCSCKDYW</sequence>
<evidence type="ECO:0000256" key="2">
    <source>
        <dbReference type="PROSITE-ProRule" id="PRU00708"/>
    </source>
</evidence>
<dbReference type="FunFam" id="1.25.40.10:FF:000442">
    <property type="entry name" value="Pentatricopeptide repeat-containing protein At3g49710"/>
    <property type="match status" value="1"/>
</dbReference>
<dbReference type="InterPro" id="IPR046960">
    <property type="entry name" value="PPR_At4g14850-like_plant"/>
</dbReference>
<proteinExistence type="predicted"/>
<evidence type="ECO:0000259" key="3">
    <source>
        <dbReference type="Pfam" id="PF14432"/>
    </source>
</evidence>
<dbReference type="EMBL" id="NMUH01004250">
    <property type="protein sequence ID" value="MQM08954.1"/>
    <property type="molecule type" value="Genomic_DNA"/>
</dbReference>
<organism evidence="4 5">
    <name type="scientific">Colocasia esculenta</name>
    <name type="common">Wild taro</name>
    <name type="synonym">Arum esculentum</name>
    <dbReference type="NCBI Taxonomy" id="4460"/>
    <lineage>
        <taxon>Eukaryota</taxon>
        <taxon>Viridiplantae</taxon>
        <taxon>Streptophyta</taxon>
        <taxon>Embryophyta</taxon>
        <taxon>Tracheophyta</taxon>
        <taxon>Spermatophyta</taxon>
        <taxon>Magnoliopsida</taxon>
        <taxon>Liliopsida</taxon>
        <taxon>Araceae</taxon>
        <taxon>Aroideae</taxon>
        <taxon>Colocasieae</taxon>
        <taxon>Colocasia</taxon>
    </lineage>
</organism>
<comment type="caution">
    <text evidence="4">The sequence shown here is derived from an EMBL/GenBank/DDBJ whole genome shotgun (WGS) entry which is preliminary data.</text>
</comment>
<dbReference type="InterPro" id="IPR002885">
    <property type="entry name" value="PPR_rpt"/>
</dbReference>
<evidence type="ECO:0000256" key="1">
    <source>
        <dbReference type="ARBA" id="ARBA00022737"/>
    </source>
</evidence>
<feature type="repeat" description="PPR" evidence="2">
    <location>
        <begin position="210"/>
        <end position="244"/>
    </location>
</feature>
<dbReference type="NCBIfam" id="TIGR00756">
    <property type="entry name" value="PPR"/>
    <property type="match status" value="6"/>
</dbReference>
<keyword evidence="5" id="KW-1185">Reference proteome</keyword>
<dbReference type="GO" id="GO:0009451">
    <property type="term" value="P:RNA modification"/>
    <property type="evidence" value="ECO:0007669"/>
    <property type="project" value="InterPro"/>
</dbReference>
<dbReference type="OrthoDB" id="185373at2759"/>
<reference evidence="4" key="1">
    <citation type="submission" date="2017-07" db="EMBL/GenBank/DDBJ databases">
        <title>Taro Niue Genome Assembly and Annotation.</title>
        <authorList>
            <person name="Atibalentja N."/>
            <person name="Keating K."/>
            <person name="Fields C.J."/>
        </authorList>
    </citation>
    <scope>NUCLEOTIDE SEQUENCE</scope>
    <source>
        <strain evidence="4">Niue_2</strain>
        <tissue evidence="4">Leaf</tissue>
    </source>
</reference>
<name>A0A843WYA3_COLES</name>
<dbReference type="Pfam" id="PF13041">
    <property type="entry name" value="PPR_2"/>
    <property type="match status" value="4"/>
</dbReference>
<dbReference type="FunFam" id="1.25.40.10:FF:000285">
    <property type="entry name" value="Pentatricopeptide repeat-containing protein, chloroplastic"/>
    <property type="match status" value="1"/>
</dbReference>
<dbReference type="InterPro" id="IPR011990">
    <property type="entry name" value="TPR-like_helical_dom_sf"/>
</dbReference>
<dbReference type="FunFam" id="1.25.40.10:FF:001162">
    <property type="entry name" value="Pentatricopeptide repeat-containing protein"/>
    <property type="match status" value="1"/>
</dbReference>
<accession>A0A843WYA3</accession>
<dbReference type="AlphaFoldDB" id="A0A843WYA3"/>
<feature type="repeat" description="PPR" evidence="2">
    <location>
        <begin position="376"/>
        <end position="410"/>
    </location>
</feature>
<dbReference type="Pfam" id="PF01535">
    <property type="entry name" value="PPR"/>
    <property type="match status" value="5"/>
</dbReference>
<dbReference type="PROSITE" id="PS51375">
    <property type="entry name" value="PPR"/>
    <property type="match status" value="6"/>
</dbReference>
<dbReference type="GO" id="GO:0003723">
    <property type="term" value="F:RNA binding"/>
    <property type="evidence" value="ECO:0007669"/>
    <property type="project" value="InterPro"/>
</dbReference>